<protein>
    <submittedName>
        <fullName evidence="2">Maleylpyruvate isomerase family mycothiol-dependent enzyme</fullName>
    </submittedName>
</protein>
<dbReference type="InterPro" id="IPR034660">
    <property type="entry name" value="DinB/YfiT-like"/>
</dbReference>
<dbReference type="Proteomes" id="UP000824037">
    <property type="component" value="Unassembled WGS sequence"/>
</dbReference>
<dbReference type="InterPro" id="IPR036527">
    <property type="entry name" value="SCP2_sterol-bd_dom_sf"/>
</dbReference>
<dbReference type="InterPro" id="IPR024344">
    <property type="entry name" value="MDMPI_metal-binding"/>
</dbReference>
<comment type="caution">
    <text evidence="2">The sequence shown here is derived from an EMBL/GenBank/DDBJ whole genome shotgun (WGS) entry which is preliminary data.</text>
</comment>
<dbReference type="AlphaFoldDB" id="A0A9D2EIK4"/>
<name>A0A9D2EIK4_9MICO</name>
<organism evidence="2 3">
    <name type="scientific">Candidatus Ruania gallistercoris</name>
    <dbReference type="NCBI Taxonomy" id="2838746"/>
    <lineage>
        <taxon>Bacteria</taxon>
        <taxon>Bacillati</taxon>
        <taxon>Actinomycetota</taxon>
        <taxon>Actinomycetes</taxon>
        <taxon>Micrococcales</taxon>
        <taxon>Ruaniaceae</taxon>
        <taxon>Ruania</taxon>
    </lineage>
</organism>
<sequence length="248" mass="26746">MTDLIEPLRAVRESEAALARVISAVEHATPADLAAPSALPGWSRGHVLAHIDGIGRALARQLDHAARGQLIDVYDGGQAGRDAVIEAGATRTRGEHLEALTALQGQLQEAWPEEDSLVWFTPVRYRDGIVMDLALAWWREISIHQVDLGLGIDAAEVWSQPLCEYLLDFLSVRLPSGPLVELDAFEPGVRYVVAADSDATPTAPVTVTGPLTSIAGWLAGREIHPLPIATSDEDAVDLPELGPWPSRR</sequence>
<reference evidence="2" key="1">
    <citation type="journal article" date="2021" name="PeerJ">
        <title>Extensive microbial diversity within the chicken gut microbiome revealed by metagenomics and culture.</title>
        <authorList>
            <person name="Gilroy R."/>
            <person name="Ravi A."/>
            <person name="Getino M."/>
            <person name="Pursley I."/>
            <person name="Horton D.L."/>
            <person name="Alikhan N.F."/>
            <person name="Baker D."/>
            <person name="Gharbi K."/>
            <person name="Hall N."/>
            <person name="Watson M."/>
            <person name="Adriaenssens E.M."/>
            <person name="Foster-Nyarko E."/>
            <person name="Jarju S."/>
            <person name="Secka A."/>
            <person name="Antonio M."/>
            <person name="Oren A."/>
            <person name="Chaudhuri R.R."/>
            <person name="La Ragione R."/>
            <person name="Hildebrand F."/>
            <person name="Pallen M.J."/>
        </authorList>
    </citation>
    <scope>NUCLEOTIDE SEQUENCE</scope>
    <source>
        <strain evidence="2">ChiGjej4B4-7305</strain>
    </source>
</reference>
<dbReference type="NCBIfam" id="TIGR03083">
    <property type="entry name" value="maleylpyruvate isomerase family mycothiol-dependent enzyme"/>
    <property type="match status" value="1"/>
</dbReference>
<evidence type="ECO:0000313" key="3">
    <source>
        <dbReference type="Proteomes" id="UP000824037"/>
    </source>
</evidence>
<evidence type="ECO:0000259" key="1">
    <source>
        <dbReference type="Pfam" id="PF11716"/>
    </source>
</evidence>
<dbReference type="SUPFAM" id="SSF55718">
    <property type="entry name" value="SCP-like"/>
    <property type="match status" value="1"/>
</dbReference>
<dbReference type="EMBL" id="DXBY01000320">
    <property type="protein sequence ID" value="HIZ37781.1"/>
    <property type="molecule type" value="Genomic_DNA"/>
</dbReference>
<feature type="domain" description="Mycothiol-dependent maleylpyruvate isomerase metal-binding" evidence="1">
    <location>
        <begin position="16"/>
        <end position="148"/>
    </location>
</feature>
<dbReference type="SUPFAM" id="SSF109854">
    <property type="entry name" value="DinB/YfiT-like putative metalloenzymes"/>
    <property type="match status" value="1"/>
</dbReference>
<accession>A0A9D2EIK4</accession>
<dbReference type="Gene3D" id="1.20.120.450">
    <property type="entry name" value="dinb family like domain"/>
    <property type="match status" value="1"/>
</dbReference>
<dbReference type="InterPro" id="IPR017517">
    <property type="entry name" value="Maleyloyr_isom"/>
</dbReference>
<dbReference type="Pfam" id="PF11716">
    <property type="entry name" value="MDMPI_N"/>
    <property type="match status" value="1"/>
</dbReference>
<gene>
    <name evidence="2" type="ORF">H9815_18550</name>
</gene>
<keyword evidence="2" id="KW-0413">Isomerase</keyword>
<dbReference type="GO" id="GO:0046872">
    <property type="term" value="F:metal ion binding"/>
    <property type="evidence" value="ECO:0007669"/>
    <property type="project" value="InterPro"/>
</dbReference>
<dbReference type="GO" id="GO:0016853">
    <property type="term" value="F:isomerase activity"/>
    <property type="evidence" value="ECO:0007669"/>
    <property type="project" value="UniProtKB-KW"/>
</dbReference>
<evidence type="ECO:0000313" key="2">
    <source>
        <dbReference type="EMBL" id="HIZ37781.1"/>
    </source>
</evidence>
<proteinExistence type="predicted"/>
<reference evidence="2" key="2">
    <citation type="submission" date="2021-04" db="EMBL/GenBank/DDBJ databases">
        <authorList>
            <person name="Gilroy R."/>
        </authorList>
    </citation>
    <scope>NUCLEOTIDE SEQUENCE</scope>
    <source>
        <strain evidence="2">ChiGjej4B4-7305</strain>
    </source>
</reference>